<protein>
    <submittedName>
        <fullName evidence="1">Uncharacterized protein</fullName>
    </submittedName>
</protein>
<accession>W4N9H7</accession>
<evidence type="ECO:0000313" key="2">
    <source>
        <dbReference type="Proteomes" id="UP000019155"/>
    </source>
</evidence>
<sequence>MSADQEAREHYTRVEQRYFDYLNREYGASIAKSFRPSAAPTNAACETASTPHKLNCANTSTCATRTSDEGLA</sequence>
<gene>
    <name evidence="1" type="ORF">BMOU_0787</name>
</gene>
<comment type="caution">
    <text evidence="1">The sequence shown here is derived from an EMBL/GenBank/DDBJ whole genome shotgun (WGS) entry which is preliminary data.</text>
</comment>
<dbReference type="GeneID" id="97501410"/>
<dbReference type="EMBL" id="AZMV01000003">
    <property type="protein sequence ID" value="ETY71707.1"/>
    <property type="molecule type" value="Genomic_DNA"/>
</dbReference>
<reference evidence="1 2" key="1">
    <citation type="journal article" date="2014" name="Genome Announc.">
        <title>The Genome Sequence of Bifidobacterium moukalabense DSM 27321 Highlights the Close Phylogenetic Relatedness with the Bifidobacterium dentium Taxon.</title>
        <authorList>
            <person name="Lugli G.A."/>
            <person name="Duranti S."/>
            <person name="Milani C."/>
            <person name="Turroni F."/>
            <person name="Viappiani A."/>
            <person name="Mangifesta M."/>
            <person name="van Sinderen D."/>
            <person name="Ventura M."/>
        </authorList>
    </citation>
    <scope>NUCLEOTIDE SEQUENCE [LARGE SCALE GENOMIC DNA]</scope>
    <source>
        <strain evidence="1 2">DSM 27321</strain>
    </source>
</reference>
<proteinExistence type="predicted"/>
<organism evidence="1 2">
    <name type="scientific">Bifidobacterium moukalabense DSM 27321</name>
    <dbReference type="NCBI Taxonomy" id="1435051"/>
    <lineage>
        <taxon>Bacteria</taxon>
        <taxon>Bacillati</taxon>
        <taxon>Actinomycetota</taxon>
        <taxon>Actinomycetes</taxon>
        <taxon>Bifidobacteriales</taxon>
        <taxon>Bifidobacteriaceae</taxon>
        <taxon>Bifidobacterium</taxon>
    </lineage>
</organism>
<dbReference type="RefSeq" id="WP_137648188.1">
    <property type="nucleotide sequence ID" value="NZ_AZMV01000003.1"/>
</dbReference>
<evidence type="ECO:0000313" key="1">
    <source>
        <dbReference type="EMBL" id="ETY71707.1"/>
    </source>
</evidence>
<keyword evidence="2" id="KW-1185">Reference proteome</keyword>
<dbReference type="Proteomes" id="UP000019155">
    <property type="component" value="Unassembled WGS sequence"/>
</dbReference>
<dbReference type="AlphaFoldDB" id="W4N9H7"/>
<dbReference type="STRING" id="1435051.BMOU_0787"/>
<name>W4N9H7_9BIFI</name>